<accession>A0ABY8AN81</accession>
<dbReference type="InterPro" id="IPR004027">
    <property type="entry name" value="SEC_C_motif"/>
</dbReference>
<dbReference type="Gene3D" id="3.10.450.50">
    <property type="match status" value="1"/>
</dbReference>
<sequence length="161" mass="18194">MNKCPCGSSSDYATCCGLYINDITTAPTPEALMRSRYTAYSQANIDYIKKTMRGKPLTGFNEIDAVAWAKRVVWLNLRIVKAYLDSTNQVKGYVEFIARFKENNQLLTLHELSEFECDNGTWFYIAGHAPEKQNAKPQQKVSRNAPCPCGSQKKFKNCCSN</sequence>
<dbReference type="Pfam" id="PF17775">
    <property type="entry name" value="YchJ_M-like"/>
    <property type="match status" value="1"/>
</dbReference>
<dbReference type="SUPFAM" id="SSF54427">
    <property type="entry name" value="NTF2-like"/>
    <property type="match status" value="1"/>
</dbReference>
<dbReference type="PANTHER" id="PTHR33747">
    <property type="entry name" value="UPF0225 PROTEIN SCO1677"/>
    <property type="match status" value="1"/>
</dbReference>
<reference evidence="2 3" key="1">
    <citation type="submission" date="2023-02" db="EMBL/GenBank/DDBJ databases">
        <title>Genome Sequence of L. cardiaca H63T.</title>
        <authorList>
            <person name="Lopez A.E."/>
            <person name="Cianciotto N.P."/>
        </authorList>
    </citation>
    <scope>NUCLEOTIDE SEQUENCE [LARGE SCALE GENOMIC DNA]</scope>
    <source>
        <strain evidence="2 3">H63</strain>
    </source>
</reference>
<organism evidence="2 3">
    <name type="scientific">Legionella cardiaca</name>
    <dbReference type="NCBI Taxonomy" id="1071983"/>
    <lineage>
        <taxon>Bacteria</taxon>
        <taxon>Pseudomonadati</taxon>
        <taxon>Pseudomonadota</taxon>
        <taxon>Gammaproteobacteria</taxon>
        <taxon>Legionellales</taxon>
        <taxon>Legionellaceae</taxon>
        <taxon>Legionella</taxon>
    </lineage>
</organism>
<evidence type="ECO:0000313" key="2">
    <source>
        <dbReference type="EMBL" id="WED42105.1"/>
    </source>
</evidence>
<dbReference type="SUPFAM" id="SSF103642">
    <property type="entry name" value="Sec-C motif"/>
    <property type="match status" value="1"/>
</dbReference>
<dbReference type="RefSeq" id="WP_275087930.1">
    <property type="nucleotide sequence ID" value="NZ_CP119078.1"/>
</dbReference>
<evidence type="ECO:0000313" key="3">
    <source>
        <dbReference type="Proteomes" id="UP001222087"/>
    </source>
</evidence>
<protein>
    <submittedName>
        <fullName evidence="2">YchJ family metal-binding protein</fullName>
    </submittedName>
</protein>
<gene>
    <name evidence="2" type="ORF">PXX05_09190</name>
</gene>
<dbReference type="Proteomes" id="UP001222087">
    <property type="component" value="Chromosome"/>
</dbReference>
<dbReference type="InterPro" id="IPR048469">
    <property type="entry name" value="YchJ-like_M"/>
</dbReference>
<dbReference type="Pfam" id="PF02810">
    <property type="entry name" value="SEC-C"/>
    <property type="match status" value="1"/>
</dbReference>
<feature type="domain" description="YchJ-like middle NTF2-like" evidence="1">
    <location>
        <begin position="28"/>
        <end position="127"/>
    </location>
</feature>
<name>A0ABY8AN81_9GAMM</name>
<evidence type="ECO:0000259" key="1">
    <source>
        <dbReference type="Pfam" id="PF17775"/>
    </source>
</evidence>
<keyword evidence="3" id="KW-1185">Reference proteome</keyword>
<dbReference type="EMBL" id="CP119078">
    <property type="protein sequence ID" value="WED42105.1"/>
    <property type="molecule type" value="Genomic_DNA"/>
</dbReference>
<dbReference type="PANTHER" id="PTHR33747:SF1">
    <property type="entry name" value="ADENYLATE CYCLASE-ASSOCIATED CAP C-TERMINAL DOMAIN-CONTAINING PROTEIN"/>
    <property type="match status" value="1"/>
</dbReference>
<proteinExistence type="predicted"/>
<dbReference type="InterPro" id="IPR032710">
    <property type="entry name" value="NTF2-like_dom_sf"/>
</dbReference>